<dbReference type="AlphaFoldDB" id="A0A9W6QCA4"/>
<organism evidence="2 3">
    <name type="scientific">Kitasatospora phosalacinea</name>
    <dbReference type="NCBI Taxonomy" id="2065"/>
    <lineage>
        <taxon>Bacteria</taxon>
        <taxon>Bacillati</taxon>
        <taxon>Actinomycetota</taxon>
        <taxon>Actinomycetes</taxon>
        <taxon>Kitasatosporales</taxon>
        <taxon>Streptomycetaceae</taxon>
        <taxon>Kitasatospora</taxon>
    </lineage>
</organism>
<accession>A0A9W6QCA4</accession>
<dbReference type="EMBL" id="BSSA01000020">
    <property type="protein sequence ID" value="GLW72761.1"/>
    <property type="molecule type" value="Genomic_DNA"/>
</dbReference>
<name>A0A9W6QCA4_9ACTN</name>
<dbReference type="Proteomes" id="UP001165041">
    <property type="component" value="Unassembled WGS sequence"/>
</dbReference>
<sequence>MTVAVCRRSPLPADHFVLSGLWFHSRSGPKVAVVKVSLPVGGLTVREESRPGRTPDAAPAPLCGSASP</sequence>
<evidence type="ECO:0000313" key="2">
    <source>
        <dbReference type="EMBL" id="GLW72761.1"/>
    </source>
</evidence>
<feature type="region of interest" description="Disordered" evidence="1">
    <location>
        <begin position="45"/>
        <end position="68"/>
    </location>
</feature>
<protein>
    <submittedName>
        <fullName evidence="2">Uncharacterized protein</fullName>
    </submittedName>
</protein>
<reference evidence="2" key="1">
    <citation type="submission" date="2023-02" db="EMBL/GenBank/DDBJ databases">
        <title>Kitasatospora phosalacinea NBRC 14627.</title>
        <authorList>
            <person name="Ichikawa N."/>
            <person name="Sato H."/>
            <person name="Tonouchi N."/>
        </authorList>
    </citation>
    <scope>NUCLEOTIDE SEQUENCE</scope>
    <source>
        <strain evidence="2">NBRC 14627</strain>
    </source>
</reference>
<comment type="caution">
    <text evidence="2">The sequence shown here is derived from an EMBL/GenBank/DDBJ whole genome shotgun (WGS) entry which is preliminary data.</text>
</comment>
<evidence type="ECO:0000256" key="1">
    <source>
        <dbReference type="SAM" id="MobiDB-lite"/>
    </source>
</evidence>
<gene>
    <name evidence="2" type="ORF">Kpho02_50600</name>
</gene>
<evidence type="ECO:0000313" key="3">
    <source>
        <dbReference type="Proteomes" id="UP001165041"/>
    </source>
</evidence>
<proteinExistence type="predicted"/>